<accession>A0A833XPC1</accession>
<dbReference type="EMBL" id="LIHL02000006">
    <property type="protein sequence ID" value="KAF5468676.1"/>
    <property type="molecule type" value="Genomic_DNA"/>
</dbReference>
<evidence type="ECO:0000313" key="3">
    <source>
        <dbReference type="Proteomes" id="UP000619265"/>
    </source>
</evidence>
<name>A0A833XPC1_JUGRE</name>
<gene>
    <name evidence="2" type="ORF">F2P56_012814</name>
</gene>
<dbReference type="AlphaFoldDB" id="A0A833XPC1"/>
<comment type="caution">
    <text evidence="2">The sequence shown here is derived from an EMBL/GenBank/DDBJ whole genome shotgun (WGS) entry which is preliminary data.</text>
</comment>
<reference evidence="2" key="2">
    <citation type="submission" date="2020-03" db="EMBL/GenBank/DDBJ databases">
        <title>Walnut 2.0.</title>
        <authorList>
            <person name="Marrano A."/>
            <person name="Britton M."/>
            <person name="Zimin A.V."/>
            <person name="Zaini P.A."/>
            <person name="Workman R."/>
            <person name="Puiu D."/>
            <person name="Bianco L."/>
            <person name="Allen B.J."/>
            <person name="Troggio M."/>
            <person name="Leslie C.A."/>
            <person name="Timp W."/>
            <person name="Dendekar A."/>
            <person name="Salzberg S.L."/>
            <person name="Neale D.B."/>
        </authorList>
    </citation>
    <scope>NUCLEOTIDE SEQUENCE</scope>
    <source>
        <tissue evidence="2">Leaves</tissue>
    </source>
</reference>
<proteinExistence type="predicted"/>
<feature type="non-terminal residue" evidence="2">
    <location>
        <position position="108"/>
    </location>
</feature>
<dbReference type="Gramene" id="Jr06_10880_p2">
    <property type="protein sequence ID" value="cds.Jr06_10880_p2"/>
    <property type="gene ID" value="Jr06_10880"/>
</dbReference>
<evidence type="ECO:0000259" key="1">
    <source>
        <dbReference type="Pfam" id="PF22936"/>
    </source>
</evidence>
<dbReference type="Proteomes" id="UP000619265">
    <property type="component" value="Unassembled WGS sequence"/>
</dbReference>
<reference evidence="2" key="1">
    <citation type="submission" date="2015-10" db="EMBL/GenBank/DDBJ databases">
        <authorList>
            <person name="Martinez-Garcia P.J."/>
            <person name="Crepeau M.W."/>
            <person name="Puiu D."/>
            <person name="Gonzalez-Ibeas D."/>
            <person name="Whalen J."/>
            <person name="Stevens K."/>
            <person name="Paul R."/>
            <person name="Butterfield T."/>
            <person name="Britton M."/>
            <person name="Reagan R."/>
            <person name="Chakraborty S."/>
            <person name="Walawage S.L."/>
            <person name="Vasquez-Gross H.A."/>
            <person name="Cardeno C."/>
            <person name="Famula R."/>
            <person name="Pratt K."/>
            <person name="Kuruganti S."/>
            <person name="Aradhya M.K."/>
            <person name="Leslie C.A."/>
            <person name="Dandekar A.M."/>
            <person name="Salzberg S.L."/>
            <person name="Wegrzyn J.L."/>
            <person name="Langley C.H."/>
            <person name="Neale D.B."/>
        </authorList>
    </citation>
    <scope>NUCLEOTIDE SEQUENCE</scope>
    <source>
        <tissue evidence="2">Leaves</tissue>
    </source>
</reference>
<protein>
    <recommendedName>
        <fullName evidence="1">Retrovirus-related Pol polyprotein from transposon TNT 1-94-like beta-barrel domain-containing protein</fullName>
    </recommendedName>
</protein>
<organism evidence="2 3">
    <name type="scientific">Juglans regia</name>
    <name type="common">English walnut</name>
    <dbReference type="NCBI Taxonomy" id="51240"/>
    <lineage>
        <taxon>Eukaryota</taxon>
        <taxon>Viridiplantae</taxon>
        <taxon>Streptophyta</taxon>
        <taxon>Embryophyta</taxon>
        <taxon>Tracheophyta</taxon>
        <taxon>Spermatophyta</taxon>
        <taxon>Magnoliopsida</taxon>
        <taxon>eudicotyledons</taxon>
        <taxon>Gunneridae</taxon>
        <taxon>Pentapetalae</taxon>
        <taxon>rosids</taxon>
        <taxon>fabids</taxon>
        <taxon>Fagales</taxon>
        <taxon>Juglandaceae</taxon>
        <taxon>Juglans</taxon>
    </lineage>
</organism>
<feature type="domain" description="Retrovirus-related Pol polyprotein from transposon TNT 1-94-like beta-barrel" evidence="1">
    <location>
        <begin position="17"/>
        <end position="94"/>
    </location>
</feature>
<dbReference type="InterPro" id="IPR054722">
    <property type="entry name" value="PolX-like_BBD"/>
</dbReference>
<evidence type="ECO:0000313" key="2">
    <source>
        <dbReference type="EMBL" id="KAF5468676.1"/>
    </source>
</evidence>
<dbReference type="Pfam" id="PF22936">
    <property type="entry name" value="Pol_BBD"/>
    <property type="match status" value="1"/>
</dbReference>
<sequence>MSANCANKSTGKSAKSLLDSDASHNITSDLSNLSIHSEYDGTDVVVIGDGSGLSVTHIGSIALQSAGRIFQLRDTLCVPAIHKNLISVHHLTKTNNVHIEFHPDYFLV</sequence>